<name>A0A7T5R3D0_9BACT</name>
<dbReference type="Pfam" id="PF06233">
    <property type="entry name" value="Usg"/>
    <property type="match status" value="1"/>
</dbReference>
<accession>A0A7T5R3D0</accession>
<protein>
    <submittedName>
        <fullName evidence="1">Usg family protein</fullName>
    </submittedName>
</protein>
<proteinExistence type="predicted"/>
<dbReference type="InterPro" id="IPR009354">
    <property type="entry name" value="Usg"/>
</dbReference>
<dbReference type="AlphaFoldDB" id="A0A7T5R3D0"/>
<evidence type="ECO:0000313" key="1">
    <source>
        <dbReference type="EMBL" id="QQG36684.1"/>
    </source>
</evidence>
<dbReference type="EMBL" id="CP066681">
    <property type="protein sequence ID" value="QQG36684.1"/>
    <property type="molecule type" value="Genomic_DNA"/>
</dbReference>
<dbReference type="Proteomes" id="UP000595362">
    <property type="component" value="Chromosome"/>
</dbReference>
<reference evidence="1 2" key="1">
    <citation type="submission" date="2020-07" db="EMBL/GenBank/DDBJ databases">
        <title>Huge and variable diversity of episymbiotic CPR bacteria and DPANN archaea in groundwater ecosystems.</title>
        <authorList>
            <person name="He C.Y."/>
            <person name="Keren R."/>
            <person name="Whittaker M."/>
            <person name="Farag I.F."/>
            <person name="Doudna J."/>
            <person name="Cate J.H.D."/>
            <person name="Banfield J.F."/>
        </authorList>
    </citation>
    <scope>NUCLEOTIDE SEQUENCE [LARGE SCALE GENOMIC DNA]</scope>
    <source>
        <strain evidence="1">NC_groundwater_70_Ag_B-0.1um_54_66</strain>
    </source>
</reference>
<sequence>MTEWNGLKAEFVKDYRLIMAEIIYHMPDNPGLLQSFIWNEMDIAPRYPVLHNFLDFWQRNLEGKLHSVYVDSQRIITPGEYKYAQMQLTLQ</sequence>
<evidence type="ECO:0000313" key="2">
    <source>
        <dbReference type="Proteomes" id="UP000595362"/>
    </source>
</evidence>
<organism evidence="1 2">
    <name type="scientific">Micavibrio aeruginosavorus</name>
    <dbReference type="NCBI Taxonomy" id="349221"/>
    <lineage>
        <taxon>Bacteria</taxon>
        <taxon>Pseudomonadati</taxon>
        <taxon>Bdellovibrionota</taxon>
        <taxon>Bdellovibrionia</taxon>
        <taxon>Bdellovibrionales</taxon>
        <taxon>Pseudobdellovibrionaceae</taxon>
        <taxon>Micavibrio</taxon>
    </lineage>
</organism>
<gene>
    <name evidence="1" type="ORF">HYS17_02610</name>
</gene>